<dbReference type="PROSITE" id="PS51186">
    <property type="entry name" value="GNAT"/>
    <property type="match status" value="1"/>
</dbReference>
<organism evidence="2 3">
    <name type="scientific">Photobacterium leiognathi subsp. mandapamensis</name>
    <name type="common">Photobacterium mandapamensis</name>
    <dbReference type="NCBI Taxonomy" id="48408"/>
    <lineage>
        <taxon>Bacteria</taxon>
        <taxon>Pseudomonadati</taxon>
        <taxon>Pseudomonadota</taxon>
        <taxon>Gammaproteobacteria</taxon>
        <taxon>Vibrionales</taxon>
        <taxon>Vibrionaceae</taxon>
        <taxon>Photobacterium</taxon>
    </lineage>
</organism>
<name>A0A2T3KPW4_PHOLD</name>
<dbReference type="InterPro" id="IPR050276">
    <property type="entry name" value="MshD_Acetyltransferase"/>
</dbReference>
<gene>
    <name evidence="2" type="ORF">C0W93_19950</name>
</gene>
<evidence type="ECO:0000313" key="2">
    <source>
        <dbReference type="EMBL" id="PSV07060.1"/>
    </source>
</evidence>
<protein>
    <submittedName>
        <fullName evidence="2">N-acetyltransferase</fullName>
    </submittedName>
</protein>
<dbReference type="CDD" id="cd04301">
    <property type="entry name" value="NAT_SF"/>
    <property type="match status" value="1"/>
</dbReference>
<reference evidence="2 3" key="1">
    <citation type="submission" date="2018-03" db="EMBL/GenBank/DDBJ databases">
        <title>Whole genome sequencing of Histamine producing bacteria.</title>
        <authorList>
            <person name="Butler K."/>
        </authorList>
    </citation>
    <scope>NUCLEOTIDE SEQUENCE [LARGE SCALE GENOMIC DNA]</scope>
    <source>
        <strain evidence="2 3">Res.4.1</strain>
    </source>
</reference>
<dbReference type="GO" id="GO:0016747">
    <property type="term" value="F:acyltransferase activity, transferring groups other than amino-acyl groups"/>
    <property type="evidence" value="ECO:0007669"/>
    <property type="project" value="InterPro"/>
</dbReference>
<dbReference type="AlphaFoldDB" id="A0A2T3KPW4"/>
<evidence type="ECO:0000313" key="3">
    <source>
        <dbReference type="Proteomes" id="UP000240530"/>
    </source>
</evidence>
<dbReference type="Proteomes" id="UP000240530">
    <property type="component" value="Unassembled WGS sequence"/>
</dbReference>
<dbReference type="Pfam" id="PF00583">
    <property type="entry name" value="Acetyltransf_1"/>
    <property type="match status" value="1"/>
</dbReference>
<feature type="domain" description="N-acetyltransferase" evidence="1">
    <location>
        <begin position="1"/>
        <end position="155"/>
    </location>
</feature>
<keyword evidence="2" id="KW-0808">Transferase</keyword>
<dbReference type="SUPFAM" id="SSF55729">
    <property type="entry name" value="Acyl-CoA N-acyltransferases (Nat)"/>
    <property type="match status" value="1"/>
</dbReference>
<dbReference type="InterPro" id="IPR000182">
    <property type="entry name" value="GNAT_dom"/>
</dbReference>
<dbReference type="InterPro" id="IPR016181">
    <property type="entry name" value="Acyl_CoA_acyltransferase"/>
</dbReference>
<accession>A0A2T3KPW4</accession>
<proteinExistence type="predicted"/>
<dbReference type="PANTHER" id="PTHR43617">
    <property type="entry name" value="L-AMINO ACID N-ACETYLTRANSFERASE"/>
    <property type="match status" value="1"/>
</dbReference>
<sequence>MIIRLMEEADLQQAAKVHQQAFVRQQRSYEWIKCNFNAAPRFLNFVAELNGEVVGYIVWGQKSGFRPEVILELEQLAVLPSHHNQGIATQLITQSLPQVKQLLAEQDSKLKHIMVNTRSDNYAQQIYQKLLGAEVEMTIKSLYSADEVFMIARNVCPD</sequence>
<dbReference type="PANTHER" id="PTHR43617:SF38">
    <property type="entry name" value="N-ACETYLTRANSFERASE DOMAIN-CONTAINING PROTEIN"/>
    <property type="match status" value="1"/>
</dbReference>
<comment type="caution">
    <text evidence="2">The sequence shown here is derived from an EMBL/GenBank/DDBJ whole genome shotgun (WGS) entry which is preliminary data.</text>
</comment>
<dbReference type="EMBL" id="PYNS01000035">
    <property type="protein sequence ID" value="PSV07060.1"/>
    <property type="molecule type" value="Genomic_DNA"/>
</dbReference>
<evidence type="ECO:0000259" key="1">
    <source>
        <dbReference type="PROSITE" id="PS51186"/>
    </source>
</evidence>
<dbReference type="Gene3D" id="3.40.630.30">
    <property type="match status" value="1"/>
</dbReference>